<name>A0A1G6ZEY0_9FLAO</name>
<gene>
    <name evidence="1" type="ORF">SAMN05421544_10252</name>
</gene>
<accession>A0A1G6ZEY0</accession>
<proteinExistence type="predicted"/>
<evidence type="ECO:0000313" key="2">
    <source>
        <dbReference type="Proteomes" id="UP000198517"/>
    </source>
</evidence>
<dbReference type="STRING" id="1071918.SAMN05421544_10252"/>
<dbReference type="EMBL" id="FNAS01000002">
    <property type="protein sequence ID" value="SDE00873.1"/>
    <property type="molecule type" value="Genomic_DNA"/>
</dbReference>
<sequence length="39" mass="4720">MILFFFQLIDKQILNVSMNLNDIKVTIPYSPHFFVDNRF</sequence>
<reference evidence="1 2" key="1">
    <citation type="submission" date="2016-10" db="EMBL/GenBank/DDBJ databases">
        <authorList>
            <person name="de Groot N.N."/>
        </authorList>
    </citation>
    <scope>NUCLEOTIDE SEQUENCE [LARGE SCALE GENOMIC DNA]</scope>
    <source>
        <strain evidence="1 2">DSM 24015</strain>
    </source>
</reference>
<protein>
    <submittedName>
        <fullName evidence="1">Uncharacterized protein</fullName>
    </submittedName>
</protein>
<organism evidence="1 2">
    <name type="scientific">Riemerella columbipharyngis</name>
    <dbReference type="NCBI Taxonomy" id="1071918"/>
    <lineage>
        <taxon>Bacteria</taxon>
        <taxon>Pseudomonadati</taxon>
        <taxon>Bacteroidota</taxon>
        <taxon>Flavobacteriia</taxon>
        <taxon>Flavobacteriales</taxon>
        <taxon>Weeksellaceae</taxon>
        <taxon>Riemerella</taxon>
    </lineage>
</organism>
<keyword evidence="2" id="KW-1185">Reference proteome</keyword>
<evidence type="ECO:0000313" key="1">
    <source>
        <dbReference type="EMBL" id="SDE00873.1"/>
    </source>
</evidence>
<dbReference type="Proteomes" id="UP000198517">
    <property type="component" value="Unassembled WGS sequence"/>
</dbReference>
<dbReference type="AlphaFoldDB" id="A0A1G6ZEY0"/>